<dbReference type="GO" id="GO:0004930">
    <property type="term" value="F:G protein-coupled receptor activity"/>
    <property type="evidence" value="ECO:0007669"/>
    <property type="project" value="UniProtKB-KW"/>
</dbReference>
<keyword evidence="6" id="KW-0675">Receptor</keyword>
<evidence type="ECO:0000256" key="2">
    <source>
        <dbReference type="ARBA" id="ARBA00022692"/>
    </source>
</evidence>
<sequence length="255" mass="28957">LSYTLSGLRGNLAICDAITPTISIPIDWIFEESGYKWTFWPILCRIFGPLQTIFREIVHPFKARRITKTHTKHCIFAIHFTSRVLMIPYVGVPRLEGGDCRENCPAPVSSFRKAYTLILFLVQYGIPLTLMVTLHSLALRTLRGPSNYMKPQRNGIHRDREIAIRALCYESSHEDVYRGCNICSPTKSYGYGWISEMEKIATTLPSYQLFVDCSHTQIVSSIQLSMAFIAVSFVSGRVCLRIPHVPCPCKDMLSC</sequence>
<keyword evidence="3 8" id="KW-1133">Transmembrane helix</keyword>
<dbReference type="Proteomes" id="UP000275408">
    <property type="component" value="Unassembled WGS sequence"/>
</dbReference>
<gene>
    <name evidence="9" type="ORF">pdam_00010950</name>
</gene>
<keyword evidence="2 8" id="KW-0812">Transmembrane</keyword>
<organism evidence="9 10">
    <name type="scientific">Pocillopora damicornis</name>
    <name type="common">Cauliflower coral</name>
    <name type="synonym">Millepora damicornis</name>
    <dbReference type="NCBI Taxonomy" id="46731"/>
    <lineage>
        <taxon>Eukaryota</taxon>
        <taxon>Metazoa</taxon>
        <taxon>Cnidaria</taxon>
        <taxon>Anthozoa</taxon>
        <taxon>Hexacorallia</taxon>
        <taxon>Scleractinia</taxon>
        <taxon>Astrocoeniina</taxon>
        <taxon>Pocilloporidae</taxon>
        <taxon>Pocillopora</taxon>
    </lineage>
</organism>
<evidence type="ECO:0000313" key="10">
    <source>
        <dbReference type="Proteomes" id="UP000275408"/>
    </source>
</evidence>
<dbReference type="AlphaFoldDB" id="A0A3M6UHD8"/>
<accession>A0A3M6UHD8</accession>
<evidence type="ECO:0000256" key="6">
    <source>
        <dbReference type="ARBA" id="ARBA00023170"/>
    </source>
</evidence>
<keyword evidence="5 8" id="KW-0472">Membrane</keyword>
<keyword evidence="7" id="KW-0807">Transducer</keyword>
<feature type="transmembrane region" description="Helical" evidence="8">
    <location>
        <begin position="114"/>
        <end position="139"/>
    </location>
</feature>
<comment type="caution">
    <text evidence="9">The sequence shown here is derived from an EMBL/GenBank/DDBJ whole genome shotgun (WGS) entry which is preliminary data.</text>
</comment>
<name>A0A3M6UHD8_POCDA</name>
<evidence type="ECO:0000256" key="8">
    <source>
        <dbReference type="SAM" id="Phobius"/>
    </source>
</evidence>
<evidence type="ECO:0008006" key="11">
    <source>
        <dbReference type="Google" id="ProtNLM"/>
    </source>
</evidence>
<dbReference type="Gene3D" id="1.20.1070.10">
    <property type="entry name" value="Rhodopsin 7-helix transmembrane proteins"/>
    <property type="match status" value="1"/>
</dbReference>
<evidence type="ECO:0000256" key="4">
    <source>
        <dbReference type="ARBA" id="ARBA00023040"/>
    </source>
</evidence>
<evidence type="ECO:0000256" key="1">
    <source>
        <dbReference type="ARBA" id="ARBA00004141"/>
    </source>
</evidence>
<dbReference type="Pfam" id="PF00001">
    <property type="entry name" value="7tm_1"/>
    <property type="match status" value="1"/>
</dbReference>
<keyword evidence="10" id="KW-1185">Reference proteome</keyword>
<dbReference type="CDD" id="cd00637">
    <property type="entry name" value="7tm_classA_rhodopsin-like"/>
    <property type="match status" value="1"/>
</dbReference>
<evidence type="ECO:0000256" key="7">
    <source>
        <dbReference type="ARBA" id="ARBA00023224"/>
    </source>
</evidence>
<evidence type="ECO:0000256" key="3">
    <source>
        <dbReference type="ARBA" id="ARBA00022989"/>
    </source>
</evidence>
<proteinExistence type="predicted"/>
<dbReference type="GO" id="GO:0016020">
    <property type="term" value="C:membrane"/>
    <property type="evidence" value="ECO:0007669"/>
    <property type="project" value="UniProtKB-SubCell"/>
</dbReference>
<reference evidence="9 10" key="1">
    <citation type="journal article" date="2018" name="Sci. Rep.">
        <title>Comparative analysis of the Pocillopora damicornis genome highlights role of immune system in coral evolution.</title>
        <authorList>
            <person name="Cunning R."/>
            <person name="Bay R.A."/>
            <person name="Gillette P."/>
            <person name="Baker A.C."/>
            <person name="Traylor-Knowles N."/>
        </authorList>
    </citation>
    <scope>NUCLEOTIDE SEQUENCE [LARGE SCALE GENOMIC DNA]</scope>
    <source>
        <strain evidence="9">RSMAS</strain>
        <tissue evidence="9">Whole animal</tissue>
    </source>
</reference>
<dbReference type="InterPro" id="IPR000276">
    <property type="entry name" value="GPCR_Rhodpsn"/>
</dbReference>
<evidence type="ECO:0000256" key="5">
    <source>
        <dbReference type="ARBA" id="ARBA00023136"/>
    </source>
</evidence>
<feature type="non-terminal residue" evidence="9">
    <location>
        <position position="1"/>
    </location>
</feature>
<evidence type="ECO:0000313" key="9">
    <source>
        <dbReference type="EMBL" id="RMX52934.1"/>
    </source>
</evidence>
<dbReference type="EMBL" id="RCHS01001556">
    <property type="protein sequence ID" value="RMX52934.1"/>
    <property type="molecule type" value="Genomic_DNA"/>
</dbReference>
<dbReference type="SUPFAM" id="SSF81321">
    <property type="entry name" value="Family A G protein-coupled receptor-like"/>
    <property type="match status" value="1"/>
</dbReference>
<protein>
    <recommendedName>
        <fullName evidence="11">G-protein coupled receptors family 1 profile domain-containing protein</fullName>
    </recommendedName>
</protein>
<dbReference type="PANTHER" id="PTHR24238">
    <property type="entry name" value="G-PROTEIN COUPLED RECEPTOR"/>
    <property type="match status" value="1"/>
</dbReference>
<comment type="subcellular location">
    <subcellularLocation>
        <location evidence="1">Membrane</location>
        <topology evidence="1">Multi-pass membrane protein</topology>
    </subcellularLocation>
</comment>
<keyword evidence="4" id="KW-0297">G-protein coupled receptor</keyword>